<protein>
    <submittedName>
        <fullName evidence="1">Uncharacterized protein</fullName>
    </submittedName>
</protein>
<keyword evidence="2" id="KW-1185">Reference proteome</keyword>
<evidence type="ECO:0000313" key="1">
    <source>
        <dbReference type="EMBL" id="KAK4019218.1"/>
    </source>
</evidence>
<comment type="caution">
    <text evidence="1">The sequence shown here is derived from an EMBL/GenBank/DDBJ whole genome shotgun (WGS) entry which is preliminary data.</text>
</comment>
<organism evidence="1 2">
    <name type="scientific">Daphnia magna</name>
    <dbReference type="NCBI Taxonomy" id="35525"/>
    <lineage>
        <taxon>Eukaryota</taxon>
        <taxon>Metazoa</taxon>
        <taxon>Ecdysozoa</taxon>
        <taxon>Arthropoda</taxon>
        <taxon>Crustacea</taxon>
        <taxon>Branchiopoda</taxon>
        <taxon>Diplostraca</taxon>
        <taxon>Cladocera</taxon>
        <taxon>Anomopoda</taxon>
        <taxon>Daphniidae</taxon>
        <taxon>Daphnia</taxon>
    </lineage>
</organism>
<name>A0ABR0A226_9CRUS</name>
<evidence type="ECO:0000313" key="2">
    <source>
        <dbReference type="Proteomes" id="UP001234178"/>
    </source>
</evidence>
<sequence>MRFDADDITTQTPTSIDDVPLQIVNAKNEMTIHNPLQSPIPLLASSYSSIVQRTHANDGERRVYVTFEASNATVVYRLRFRSCTLRSSVCIFVRYVLGAAAAVTSAVADVLLIAVLLCHPALVTSFADLSLGNRSSLIN</sequence>
<dbReference type="EMBL" id="JAOYFB010000036">
    <property type="protein sequence ID" value="KAK4019218.1"/>
    <property type="molecule type" value="Genomic_DNA"/>
</dbReference>
<reference evidence="1 2" key="1">
    <citation type="journal article" date="2023" name="Nucleic Acids Res.">
        <title>The hologenome of Daphnia magna reveals possible DNA methylation and microbiome-mediated evolution of the host genome.</title>
        <authorList>
            <person name="Chaturvedi A."/>
            <person name="Li X."/>
            <person name="Dhandapani V."/>
            <person name="Marshall H."/>
            <person name="Kissane S."/>
            <person name="Cuenca-Cambronero M."/>
            <person name="Asole G."/>
            <person name="Calvet F."/>
            <person name="Ruiz-Romero M."/>
            <person name="Marangio P."/>
            <person name="Guigo R."/>
            <person name="Rago D."/>
            <person name="Mirbahai L."/>
            <person name="Eastwood N."/>
            <person name="Colbourne J.K."/>
            <person name="Zhou J."/>
            <person name="Mallon E."/>
            <person name="Orsini L."/>
        </authorList>
    </citation>
    <scope>NUCLEOTIDE SEQUENCE [LARGE SCALE GENOMIC DNA]</scope>
    <source>
        <strain evidence="1">LRV0_1</strain>
    </source>
</reference>
<accession>A0ABR0A226</accession>
<gene>
    <name evidence="1" type="ORF">OUZ56_001244</name>
</gene>
<dbReference type="Proteomes" id="UP001234178">
    <property type="component" value="Unassembled WGS sequence"/>
</dbReference>
<proteinExistence type="predicted"/>